<organism evidence="1 2">
    <name type="scientific">Rhizophagus irregularis</name>
    <dbReference type="NCBI Taxonomy" id="588596"/>
    <lineage>
        <taxon>Eukaryota</taxon>
        <taxon>Fungi</taxon>
        <taxon>Fungi incertae sedis</taxon>
        <taxon>Mucoromycota</taxon>
        <taxon>Glomeromycotina</taxon>
        <taxon>Glomeromycetes</taxon>
        <taxon>Glomerales</taxon>
        <taxon>Glomeraceae</taxon>
        <taxon>Rhizophagus</taxon>
    </lineage>
</organism>
<name>A0A916E7Y5_9GLOM</name>
<evidence type="ECO:0000313" key="1">
    <source>
        <dbReference type="EMBL" id="CAB5366929.1"/>
    </source>
</evidence>
<dbReference type="Proteomes" id="UP000684084">
    <property type="component" value="Unassembled WGS sequence"/>
</dbReference>
<dbReference type="OrthoDB" id="3205772at2759"/>
<dbReference type="EMBL" id="CAGKOT010000023">
    <property type="protein sequence ID" value="CAB5366929.1"/>
    <property type="molecule type" value="Genomic_DNA"/>
</dbReference>
<evidence type="ECO:0008006" key="3">
    <source>
        <dbReference type="Google" id="ProtNLM"/>
    </source>
</evidence>
<protein>
    <recommendedName>
        <fullName evidence="3">Serine-threonine/tyrosine-protein kinase catalytic domain-containing protein</fullName>
    </recommendedName>
</protein>
<accession>A0A916E7Y5</accession>
<reference evidence="1" key="1">
    <citation type="submission" date="2020-05" db="EMBL/GenBank/DDBJ databases">
        <authorList>
            <person name="Rincon C."/>
            <person name="Sanders R I."/>
            <person name="Robbins C."/>
            <person name="Chaturvedi A."/>
        </authorList>
    </citation>
    <scope>NUCLEOTIDE SEQUENCE</scope>
    <source>
        <strain evidence="1">CHB12</strain>
    </source>
</reference>
<gene>
    <name evidence="1" type="ORF">CHRIB12_LOCUS11044</name>
</gene>
<dbReference type="AlphaFoldDB" id="A0A916E7Y5"/>
<evidence type="ECO:0000313" key="2">
    <source>
        <dbReference type="Proteomes" id="UP000684084"/>
    </source>
</evidence>
<sequence length="92" mass="10856">MRLKHIQLRVMNIIMFLKCWDPDPNNRPNVELIGTILGGFYDIDIAEKYLFKEYKENKPLTSTHPQAIYSSRLLNPYTEGLSTYFTELNDEK</sequence>
<comment type="caution">
    <text evidence="1">The sequence shown here is derived from an EMBL/GenBank/DDBJ whole genome shotgun (WGS) entry which is preliminary data.</text>
</comment>
<proteinExistence type="predicted"/>